<sequence length="2968" mass="309431">MDIAKQDIAAIVQISGQTWVITNSGQWILAQEVTSSLADIEVITLTAEQIDLNAEQPQVLVNGQWLTLPSQVITSITTINENNQPPTEQQPTNQQSANEGQQGNNFFYQFIQRSADSIVPESGFDTTGAINTDDENSPLTGGNDGDNGGEILLPELSITIADGGDEWVNQFETPSTDLFGKALYANDGQSLTVTLTDINGKTVTLTTTAQNQAWQINDIDLSMFAEGQIIADIQLTTPFNNADINAQDTSVKDTLAEISLSVQKVEKTADNILVVSFSGDVTNIQDGQPVTVQLFFPDGTLITSAETTVIDGQWSLENISTAPLLDGNYLVTVTSNDLAGNPATAERFVFKDTLAEITVNVLENCSTEGETYDVVGTVNDVEDGNIVTLVLTDSNGTSKTFQTTVQNGAYALIDADMSGLADGSITVTATVSDFSDNQASANTDFIYDSLALLTININDTDDSVINAAEDNNVSISGTAVGIENGQTVFITLTDVNGNTLELSATVSNEAWLLNNVDISSLDNGTITATANSTDLNCNPATAIDTAEHDKLAEITVNTTTTLASNGLLYNFNGTVIDIEDGNAVTLTITDRNGQNQVLTGVIINGSYSVQGVELTLADGPLSITVNSQDDAGNPATAKQQVDFDNSASITVNIDTGGDAIVNLAESSNRTLFGDVTDVEDGQMVTVTVTDDNGISLTFTTQVNNGSWQVDNADLAALADGTLIITSSVTDLSNNTAQASTTTTKDTQASVTIHIDSGSDELLNKEEVLATSITGTATAIEDGQFVLVTVTDSQNKQLSFRAEIINGSWSLTDLDLSSLAEGPINAVATVSDLAGNSATATDIAFKDTQSNITVEVAEQCHDGVEIIDLLGTVENVEDGAPVVLIITDSEGNTLRFDTTSNNGAWAYTGADLTGLIDGDLNIRAYTTDLSGNIVSTDISYVKDTIAQITIDVDTGTDEVINSTETPATSISGTVTNVEDGQTVTVSVKDINGKIVTFSATVLAGEWLVADADLSILAQGQLTFSATVKDLSCNTATATADHIKDTLSEVTIVVESNGDNLINSNEVNAVTLYGEATHIEDGQLVTITVTDSAGISQQFTTTVMNQQWQLADLDFTSFAEGKLDFTVTANDLAGNSASNTTDVFKDTLSTISMQIQTNGDDILNELEVNPAIFGGVANDIETGQAVEITVTDSQGTILTFNTVVRNGYFIIEDGDLSTLADGELTFTATTTDINGNPATATTVVTKNTAPVDITIDIDTGSDNVINDAESATVDITGTTVNVEDGATVTVVLTDINGDSLTFTTQVFNNQWRLDNIDSRFLIDGNINGTATVTNSVGNSGSAQEIVGKDVVANITVQLNDADQVINQIETKQNNFSGVVSNVEDGQTVTLTLTDKNGLTVTATTLVVNGTWTLGDVNLSTLADGEITATVAVADAAENPANNSITFTKDTTATISITVEDVDQIINAAEQSAVSVSGTVSGIEDGQTVIISVTDSRGTTRTNDSLTIVDGKWSLSDVDINDLAEGDLVVTVTSTDIAGNVAATSVTVVKDTLASLTINVADGGDNSLNAVEVADVAISGTALNVDDGQTVTVLVTDSAGKTQEYYASVSAGAWALTNTDLSGFAEGVLTFSASVTDVAGNPASADTTVFKDTLSTISIQVGTNGDGILNSDEVLTTTFGGAATDIEDGQVVTVTVTDSANATLSFTTTVRNGYYLIENEDLSSLADGELTFTAEGLDRNGNPATATTNVIKNTAAVEITIDIDTLQDNIINAAEAPKVDVSGTVSNVEDGQTVTVTLTDGVNTITRTAVVNGGVWMINDIDTRILNDGDITGTATVTNQAGNSGSSQEVVQKDVVADINVTFNDVDQIINTADSTANSFSGTVINVEDGQTVTLTFTDTNGNTAQVTTTVTSGLWAIDNVDLTGLADGQVNVTATVSDIAENPASATLSVNKDTAATITVNVIDSDQVINNAEQSAVDLSGAVSGIEEGQTVTITVTDSQNRSLEFTTTVVNGTWTLNNLDLTVFAQGELTVTATSTDVAGNPATNTTTVIKDTQASLTISVDDGGDNSINAREVTAVLVNGTATNIEDGQRVTILISDVDGVTQQYTTTITNGTWSLGELDLSTFAEGELSFTVSGSDAAGNPADADTQTFKDTISAISMQIQTNGDGILNSLEVNPATFGGVANDIEDGQPVEIIVRDEAGNRLIFNTTVQNGFFIIEDGDLSSLLDGDLTFTATSIDSFGNPAVATNTVTKDTAAVEITVEIDTVQDDTINAAEAPRVRISGTTDAENGQVVTVVLSDDEGNEITLTTTVVNGTWLLENVDTRFLVDGDITAVASVENRAGNSGDATDTVLKDVLAEITLQLNDADLVINENEVTTNNFSGTVTDVEDGQTITLLFLDKNGNSISATTTVVAGAWTVENVDLSNLVDGIITAQARVSDQPENPASSTITFLKDTTADITVSVNDVDQLINTAEQTSVALSGSVTGIENGQTVTITLSDNTGRELQFTTTVIDGNWALSNIDLSSFAEGEFTVTASAQDSYGNQADASTSATKDTQAIVTIDVDSGSDNLLNGAEVGSVDLAGDALYIENGQTVTVTITDSDGKTQILTTTVMNERWAIDGVDMSGFAEGALDFTVATTDIAGNTATNTDQVFKDTLSTISMQVQTNGDDILNELEVNPATFGGVANDIETGQVVEITVTDSQGTTLTFNTVVRNGYFIIEDGDLSGLADGDLTFTANTTDINGNPATATTTVVKNTAPVDITIDIDTLQDNVINDVESPLVDITGTTVNVQDGAVVTVILTDANGTTLRFTTTVANNTWRLDNVDTSTLLDGTITGTATVTNSVGNSGSAQEIVGKDVVANITVQLNDADQVINQTEAKLNNFSGSVTDVEDGRTVTLTLTDKNGAIVTATTLIVNGLWTLEDVDLSSLADGEITASVAVSDAAENPANNSITFTKDTTATISITVE</sequence>
<dbReference type="Proteomes" id="UP001226574">
    <property type="component" value="Unassembled WGS sequence"/>
</dbReference>
<protein>
    <recommendedName>
        <fullName evidence="4">RTX toxin</fullName>
    </recommendedName>
</protein>
<evidence type="ECO:0000313" key="2">
    <source>
        <dbReference type="EMBL" id="MDQ9093842.1"/>
    </source>
</evidence>
<feature type="compositionally biased region" description="Low complexity" evidence="1">
    <location>
        <begin position="81"/>
        <end position="95"/>
    </location>
</feature>
<name>A0ABU1BHX1_PSEHA</name>
<dbReference type="NCBIfam" id="NF033510">
    <property type="entry name" value="Ca_tandemer"/>
    <property type="match status" value="10"/>
</dbReference>
<gene>
    <name evidence="2" type="ORF">RC083_19950</name>
</gene>
<feature type="non-terminal residue" evidence="2">
    <location>
        <position position="2968"/>
    </location>
</feature>
<dbReference type="InterPro" id="IPR013783">
    <property type="entry name" value="Ig-like_fold"/>
</dbReference>
<evidence type="ECO:0000313" key="3">
    <source>
        <dbReference type="Proteomes" id="UP001226574"/>
    </source>
</evidence>
<dbReference type="EMBL" id="JAVIFY010000022">
    <property type="protein sequence ID" value="MDQ9093842.1"/>
    <property type="molecule type" value="Genomic_DNA"/>
</dbReference>
<accession>A0ABU1BHX1</accession>
<dbReference type="Gene3D" id="2.60.40.10">
    <property type="entry name" value="Immunoglobulins"/>
    <property type="match status" value="26"/>
</dbReference>
<comment type="caution">
    <text evidence="2">The sequence shown here is derived from an EMBL/GenBank/DDBJ whole genome shotgun (WGS) entry which is preliminary data.</text>
</comment>
<organism evidence="2 3">
    <name type="scientific">Pseudoalteromonas haloplanktis</name>
    <name type="common">Alteromonas haloplanktis</name>
    <dbReference type="NCBI Taxonomy" id="228"/>
    <lineage>
        <taxon>Bacteria</taxon>
        <taxon>Pseudomonadati</taxon>
        <taxon>Pseudomonadota</taxon>
        <taxon>Gammaproteobacteria</taxon>
        <taxon>Alteromonadales</taxon>
        <taxon>Pseudoalteromonadaceae</taxon>
        <taxon>Pseudoalteromonas</taxon>
    </lineage>
</organism>
<proteinExistence type="predicted"/>
<dbReference type="RefSeq" id="WP_374991048.1">
    <property type="nucleotide sequence ID" value="NZ_JAVIFY010000022.1"/>
</dbReference>
<evidence type="ECO:0008006" key="4">
    <source>
        <dbReference type="Google" id="ProtNLM"/>
    </source>
</evidence>
<reference evidence="2 3" key="1">
    <citation type="submission" date="2023-08" db="EMBL/GenBank/DDBJ databases">
        <title>Pseudoalteromonas haloplanktis LL1 genome.</title>
        <authorList>
            <person name="Wu S."/>
        </authorList>
    </citation>
    <scope>NUCLEOTIDE SEQUENCE [LARGE SCALE GENOMIC DNA]</scope>
    <source>
        <strain evidence="2 3">LL1</strain>
    </source>
</reference>
<feature type="region of interest" description="Disordered" evidence="1">
    <location>
        <begin position="81"/>
        <end position="100"/>
    </location>
</feature>
<evidence type="ECO:0000256" key="1">
    <source>
        <dbReference type="SAM" id="MobiDB-lite"/>
    </source>
</evidence>
<feature type="region of interest" description="Disordered" evidence="1">
    <location>
        <begin position="121"/>
        <end position="146"/>
    </location>
</feature>
<keyword evidence="3" id="KW-1185">Reference proteome</keyword>